<reference evidence="1" key="1">
    <citation type="submission" date="2020-11" db="EMBL/GenBank/DDBJ databases">
        <title>Adaptations for nitrogen fixation in a non-lichenized fungal sporocarp promotes dispersal by wood-feeding termites.</title>
        <authorList>
            <consortium name="DOE Joint Genome Institute"/>
            <person name="Koch R.A."/>
            <person name="Yoon G."/>
            <person name="Arayal U."/>
            <person name="Lail K."/>
            <person name="Amirebrahimi M."/>
            <person name="Labutti K."/>
            <person name="Lipzen A."/>
            <person name="Riley R."/>
            <person name="Barry K."/>
            <person name="Henrissat B."/>
            <person name="Grigoriev I.V."/>
            <person name="Herr J.R."/>
            <person name="Aime M.C."/>
        </authorList>
    </citation>
    <scope>NUCLEOTIDE SEQUENCE</scope>
    <source>
        <strain evidence="1">MCA 3950</strain>
    </source>
</reference>
<proteinExistence type="predicted"/>
<organism evidence="1 2">
    <name type="scientific">Guyanagaster necrorhizus</name>
    <dbReference type="NCBI Taxonomy" id="856835"/>
    <lineage>
        <taxon>Eukaryota</taxon>
        <taxon>Fungi</taxon>
        <taxon>Dikarya</taxon>
        <taxon>Basidiomycota</taxon>
        <taxon>Agaricomycotina</taxon>
        <taxon>Agaricomycetes</taxon>
        <taxon>Agaricomycetidae</taxon>
        <taxon>Agaricales</taxon>
        <taxon>Marasmiineae</taxon>
        <taxon>Physalacriaceae</taxon>
        <taxon>Guyanagaster</taxon>
    </lineage>
</organism>
<sequence>MSDGFPGGKYEKLVDAEDYVGSARTSPFSKKLAGYHALNVGRNKRHGTVRNDEGGRALRWGCVRVRFGGSGPS</sequence>
<accession>A0A9P8AN15</accession>
<comment type="caution">
    <text evidence="1">The sequence shown here is derived from an EMBL/GenBank/DDBJ whole genome shotgun (WGS) entry which is preliminary data.</text>
</comment>
<dbReference type="Proteomes" id="UP000812287">
    <property type="component" value="Unassembled WGS sequence"/>
</dbReference>
<gene>
    <name evidence="1" type="ORF">BT62DRAFT_936710</name>
</gene>
<name>A0A9P8AN15_9AGAR</name>
<dbReference type="RefSeq" id="XP_043035328.1">
    <property type="nucleotide sequence ID" value="XM_043187174.1"/>
</dbReference>
<dbReference type="EMBL" id="MU250556">
    <property type="protein sequence ID" value="KAG7441828.1"/>
    <property type="molecule type" value="Genomic_DNA"/>
</dbReference>
<dbReference type="GeneID" id="66109471"/>
<protein>
    <submittedName>
        <fullName evidence="1">Uncharacterized protein</fullName>
    </submittedName>
</protein>
<dbReference type="AlphaFoldDB" id="A0A9P8AN15"/>
<evidence type="ECO:0000313" key="2">
    <source>
        <dbReference type="Proteomes" id="UP000812287"/>
    </source>
</evidence>
<evidence type="ECO:0000313" key="1">
    <source>
        <dbReference type="EMBL" id="KAG7441828.1"/>
    </source>
</evidence>
<keyword evidence="2" id="KW-1185">Reference proteome</keyword>